<sequence>MRWTGLFDDLEAQAIDLFAAERSAEVADRTRGEFGRVQLSDRLRPALGSAVRLRCVGAQAVNGHIRRVGAEWVLIDEGFGREALVLLTGVLTVSGLGRLSSSPGSAGVVESRLGLRHVLRALIRDRSGVQLALVDGTIAGGTLDRLGRDFVELAAHPAGEARRGPAVREVLLVPLSGLVLVRRDE</sequence>
<name>A0ABY4R1L1_9ACTN</name>
<evidence type="ECO:0000313" key="2">
    <source>
        <dbReference type="Proteomes" id="UP001056336"/>
    </source>
</evidence>
<dbReference type="RefSeq" id="WP_249773586.1">
    <property type="nucleotide sequence ID" value="NZ_CP097332.1"/>
</dbReference>
<reference evidence="1" key="1">
    <citation type="journal article" date="2018" name="Int. J. Syst. Evol. Microbiol.">
        <title>Jatrophihabitans telluris sp. nov., isolated from sediment soil of lava forest wetlands and the emended description of the genus Jatrophihabitans.</title>
        <authorList>
            <person name="Lee K.C."/>
            <person name="Suh M.K."/>
            <person name="Eom M.K."/>
            <person name="Kim K.K."/>
            <person name="Kim J.S."/>
            <person name="Kim D.S."/>
            <person name="Ko S.H."/>
            <person name="Shin Y.K."/>
            <person name="Lee J.S."/>
        </authorList>
    </citation>
    <scope>NUCLEOTIDE SEQUENCE</scope>
    <source>
        <strain evidence="1">N237</strain>
    </source>
</reference>
<organism evidence="1 2">
    <name type="scientific">Jatrophihabitans telluris</name>
    <dbReference type="NCBI Taxonomy" id="2038343"/>
    <lineage>
        <taxon>Bacteria</taxon>
        <taxon>Bacillati</taxon>
        <taxon>Actinomycetota</taxon>
        <taxon>Actinomycetes</taxon>
        <taxon>Jatrophihabitantales</taxon>
        <taxon>Jatrophihabitantaceae</taxon>
        <taxon>Jatrophihabitans</taxon>
    </lineage>
</organism>
<gene>
    <name evidence="1" type="ORF">M6D93_06730</name>
</gene>
<dbReference type="Proteomes" id="UP001056336">
    <property type="component" value="Chromosome"/>
</dbReference>
<dbReference type="EMBL" id="CP097332">
    <property type="protein sequence ID" value="UQX89690.1"/>
    <property type="molecule type" value="Genomic_DNA"/>
</dbReference>
<accession>A0ABY4R1L1</accession>
<keyword evidence="2" id="KW-1185">Reference proteome</keyword>
<evidence type="ECO:0000313" key="1">
    <source>
        <dbReference type="EMBL" id="UQX89690.1"/>
    </source>
</evidence>
<reference evidence="1" key="2">
    <citation type="submission" date="2022-05" db="EMBL/GenBank/DDBJ databases">
        <authorList>
            <person name="Kim J.-S."/>
            <person name="Lee K."/>
            <person name="Suh M."/>
            <person name="Eom M."/>
            <person name="Kim J.-S."/>
            <person name="Kim D.-S."/>
            <person name="Ko S.-H."/>
            <person name="Shin Y."/>
            <person name="Lee J.-S."/>
        </authorList>
    </citation>
    <scope>NUCLEOTIDE SEQUENCE</scope>
    <source>
        <strain evidence="1">N237</strain>
    </source>
</reference>
<protein>
    <submittedName>
        <fullName evidence="1">Uncharacterized protein</fullName>
    </submittedName>
</protein>
<proteinExistence type="predicted"/>